<name>A0A537JTP3_9BACT</name>
<comment type="caution">
    <text evidence="1">The sequence shown here is derived from an EMBL/GenBank/DDBJ whole genome shotgun (WGS) entry which is preliminary data.</text>
</comment>
<dbReference type="GO" id="GO:0016740">
    <property type="term" value="F:transferase activity"/>
    <property type="evidence" value="ECO:0007669"/>
    <property type="project" value="UniProtKB-KW"/>
</dbReference>
<dbReference type="Gene3D" id="3.40.630.30">
    <property type="match status" value="1"/>
</dbReference>
<dbReference type="EMBL" id="VBAK01000196">
    <property type="protein sequence ID" value="TMI86576.1"/>
    <property type="molecule type" value="Genomic_DNA"/>
</dbReference>
<dbReference type="SUPFAM" id="SSF55729">
    <property type="entry name" value="Acyl-CoA N-acyltransferases (Nat)"/>
    <property type="match status" value="1"/>
</dbReference>
<reference evidence="1 2" key="1">
    <citation type="journal article" date="2019" name="Nat. Microbiol.">
        <title>Mediterranean grassland soil C-N compound turnover is dependent on rainfall and depth, and is mediated by genomically divergent microorganisms.</title>
        <authorList>
            <person name="Diamond S."/>
            <person name="Andeer P.F."/>
            <person name="Li Z."/>
            <person name="Crits-Christoph A."/>
            <person name="Burstein D."/>
            <person name="Anantharaman K."/>
            <person name="Lane K.R."/>
            <person name="Thomas B.C."/>
            <person name="Pan C."/>
            <person name="Northen T.R."/>
            <person name="Banfield J.F."/>
        </authorList>
    </citation>
    <scope>NUCLEOTIDE SEQUENCE [LARGE SCALE GENOMIC DNA]</scope>
    <source>
        <strain evidence="1">NP_3</strain>
    </source>
</reference>
<evidence type="ECO:0000313" key="2">
    <source>
        <dbReference type="Proteomes" id="UP000318509"/>
    </source>
</evidence>
<dbReference type="Proteomes" id="UP000318509">
    <property type="component" value="Unassembled WGS sequence"/>
</dbReference>
<feature type="non-terminal residue" evidence="1">
    <location>
        <position position="1"/>
    </location>
</feature>
<protein>
    <submittedName>
        <fullName evidence="1">GNAT family N-acetyltransferase</fullName>
    </submittedName>
</protein>
<gene>
    <name evidence="1" type="ORF">E6H00_18000</name>
</gene>
<keyword evidence="1" id="KW-0808">Transferase</keyword>
<proteinExistence type="predicted"/>
<dbReference type="PANTHER" id="PTHR43610">
    <property type="entry name" value="BLL6696 PROTEIN"/>
    <property type="match status" value="1"/>
</dbReference>
<organism evidence="1 2">
    <name type="scientific">Candidatus Segetimicrobium genomatis</name>
    <dbReference type="NCBI Taxonomy" id="2569760"/>
    <lineage>
        <taxon>Bacteria</taxon>
        <taxon>Bacillati</taxon>
        <taxon>Candidatus Sysuimicrobiota</taxon>
        <taxon>Candidatus Sysuimicrobiia</taxon>
        <taxon>Candidatus Sysuimicrobiales</taxon>
        <taxon>Candidatus Segetimicrobiaceae</taxon>
        <taxon>Candidatus Segetimicrobium</taxon>
    </lineage>
</organism>
<dbReference type="AlphaFoldDB" id="A0A537JTP3"/>
<evidence type="ECO:0000313" key="1">
    <source>
        <dbReference type="EMBL" id="TMI86576.1"/>
    </source>
</evidence>
<dbReference type="InterPro" id="IPR016181">
    <property type="entry name" value="Acyl_CoA_acyltransferase"/>
</dbReference>
<dbReference type="PANTHER" id="PTHR43610:SF1">
    <property type="entry name" value="N-ACETYLTRANSFERASE DOMAIN-CONTAINING PROTEIN"/>
    <property type="match status" value="1"/>
</dbReference>
<sequence>PINTECKYLLLRHCFETLAAIRVQLKTDARNLRSQQAIERIGGIREGVLRHHRIMPDGYLRDSVYYSILLEEWPAVKARLEAFLGKDVPGQVTAR</sequence>
<accession>A0A537JTP3</accession>